<dbReference type="PATRIC" id="fig|1302648.3.peg.626"/>
<gene>
    <name evidence="2" type="ORF">TMU3MR103_0644</name>
</gene>
<proteinExistence type="predicted"/>
<dbReference type="AlphaFoldDB" id="A0A091CDJ3"/>
<dbReference type="Gene3D" id="2.60.40.3350">
    <property type="match status" value="1"/>
</dbReference>
<protein>
    <recommendedName>
        <fullName evidence="1">BppU N-terminal domain-containing protein</fullName>
    </recommendedName>
</protein>
<feature type="domain" description="BppU N-terminal" evidence="1">
    <location>
        <begin position="19"/>
        <end position="97"/>
    </location>
</feature>
<keyword evidence="3" id="KW-1185">Reference proteome</keyword>
<sequence length="428" mass="46933">MVMILNDDNGKQFIPGDNEIEVLSAIQGTAEYVLPDNLLGYEGKVTSYVYLDFSDGTHTDEGRFTFEIKRSLVTDVIPKAGDKYVKDFEDVKAEVQKAADGTIKTASEAGKSIDEASKEVNTAKAEAIKNMHELDISDKNYLLDSKKRVLNPRTSGGASDNSNHTIYHLSEPIPAGAEMTISGKLEITDGAFDNISILFRDENDVSGGHSLMKISDNEFSKTFTLSKTLHKIYIYAGESDKTRGNGVVYTDVKLQPGSLATPWNPNPHEIMTHISDKNYLLDSKKKVIKPRTSGEVSDTTNHTVYHLSEPMPAGAEMTISGKLEITDGDFDAISIYYRGENGISLGHSLMKISDNEFSKTFTLPKALHKIYIYAGESGETRGNGVVYTDVKLQTGSLAAPWNPNPSEIVTQDQYNKLVNAVINLGGEI</sequence>
<dbReference type="EMBL" id="JPVT01000058">
    <property type="protein sequence ID" value="KFN92183.1"/>
    <property type="molecule type" value="Genomic_DNA"/>
</dbReference>
<accession>A0A091CDJ3</accession>
<evidence type="ECO:0000313" key="2">
    <source>
        <dbReference type="EMBL" id="KFN92183.1"/>
    </source>
</evidence>
<evidence type="ECO:0000313" key="3">
    <source>
        <dbReference type="Proteomes" id="UP000029381"/>
    </source>
</evidence>
<dbReference type="InterPro" id="IPR018913">
    <property type="entry name" value="BppU_N"/>
</dbReference>
<comment type="caution">
    <text evidence="2">The sequence shown here is derived from an EMBL/GenBank/DDBJ whole genome shotgun (WGS) entry which is preliminary data.</text>
</comment>
<reference evidence="2 3" key="1">
    <citation type="submission" date="2014-08" db="EMBL/GenBank/DDBJ databases">
        <title>Genome sequence of Tetragenococcus muriaticus.</title>
        <authorList>
            <person name="Chuea-nongthon C."/>
            <person name="Rodtong S."/>
            <person name="Yongsawatdigul J."/>
            <person name="Steele J.L."/>
            <person name="Liu X.-y."/>
            <person name="Speers J."/>
            <person name="Glasner J.D."/>
            <person name="Neeno-Eckwall E.C."/>
        </authorList>
    </citation>
    <scope>NUCLEOTIDE SEQUENCE [LARGE SCALE GENOMIC DNA]</scope>
    <source>
        <strain evidence="2 3">3MR10-3</strain>
    </source>
</reference>
<organism evidence="2 3">
    <name type="scientific">Tetragenococcus muriaticus 3MR10-3</name>
    <dbReference type="NCBI Taxonomy" id="1302648"/>
    <lineage>
        <taxon>Bacteria</taxon>
        <taxon>Bacillati</taxon>
        <taxon>Bacillota</taxon>
        <taxon>Bacilli</taxon>
        <taxon>Lactobacillales</taxon>
        <taxon>Enterococcaceae</taxon>
        <taxon>Tetragenococcus</taxon>
    </lineage>
</organism>
<evidence type="ECO:0000259" key="1">
    <source>
        <dbReference type="Pfam" id="PF10651"/>
    </source>
</evidence>
<name>A0A091CDJ3_9ENTE</name>
<dbReference type="Proteomes" id="UP000029381">
    <property type="component" value="Unassembled WGS sequence"/>
</dbReference>
<dbReference type="Pfam" id="PF10651">
    <property type="entry name" value="BppU_N"/>
    <property type="match status" value="1"/>
</dbReference>